<sequence length="54" mass="6555">MLLVSILENYRLNIIFHTQPIWSNIFFIRCNPIISTFMFFNPYRINSILKNSFI</sequence>
<protein>
    <submittedName>
        <fullName evidence="1">Uncharacterized protein</fullName>
    </submittedName>
</protein>
<proteinExistence type="predicted"/>
<dbReference type="Proteomes" id="UP000018888">
    <property type="component" value="Unassembled WGS sequence"/>
</dbReference>
<name>A0A2P4PZA4_RHIID</name>
<reference evidence="1 2" key="2">
    <citation type="journal article" date="2018" name="New Phytol.">
        <title>High intraspecific genome diversity in the model arbuscular mycorrhizal symbiont Rhizophagus irregularis.</title>
        <authorList>
            <person name="Chen E.C.H."/>
            <person name="Morin E."/>
            <person name="Beaudet D."/>
            <person name="Noel J."/>
            <person name="Yildirir G."/>
            <person name="Ndikumana S."/>
            <person name="Charron P."/>
            <person name="St-Onge C."/>
            <person name="Giorgi J."/>
            <person name="Kruger M."/>
            <person name="Marton T."/>
            <person name="Ropars J."/>
            <person name="Grigoriev I.V."/>
            <person name="Hainaut M."/>
            <person name="Henrissat B."/>
            <person name="Roux C."/>
            <person name="Martin F."/>
            <person name="Corradi N."/>
        </authorList>
    </citation>
    <scope>NUCLEOTIDE SEQUENCE [LARGE SCALE GENOMIC DNA]</scope>
    <source>
        <strain evidence="1 2">DAOM 197198</strain>
    </source>
</reference>
<accession>A0A2P4PZA4</accession>
<organism evidence="1 2">
    <name type="scientific">Rhizophagus irregularis (strain DAOM 181602 / DAOM 197198 / MUCL 43194)</name>
    <name type="common">Arbuscular mycorrhizal fungus</name>
    <name type="synonym">Glomus intraradices</name>
    <dbReference type="NCBI Taxonomy" id="747089"/>
    <lineage>
        <taxon>Eukaryota</taxon>
        <taxon>Fungi</taxon>
        <taxon>Fungi incertae sedis</taxon>
        <taxon>Mucoromycota</taxon>
        <taxon>Glomeromycotina</taxon>
        <taxon>Glomeromycetes</taxon>
        <taxon>Glomerales</taxon>
        <taxon>Glomeraceae</taxon>
        <taxon>Rhizophagus</taxon>
    </lineage>
</organism>
<gene>
    <name evidence="1" type="ORF">GLOIN_2v1613916</name>
</gene>
<evidence type="ECO:0000313" key="1">
    <source>
        <dbReference type="EMBL" id="POG70709.1"/>
    </source>
</evidence>
<comment type="caution">
    <text evidence="1">The sequence shown here is derived from an EMBL/GenBank/DDBJ whole genome shotgun (WGS) entry which is preliminary data.</text>
</comment>
<dbReference type="AlphaFoldDB" id="A0A2P4PZA4"/>
<dbReference type="EMBL" id="AUPC02000117">
    <property type="protein sequence ID" value="POG70709.1"/>
    <property type="molecule type" value="Genomic_DNA"/>
</dbReference>
<reference evidence="1 2" key="1">
    <citation type="journal article" date="2013" name="Proc. Natl. Acad. Sci. U.S.A.">
        <title>Genome of an arbuscular mycorrhizal fungus provides insight into the oldest plant symbiosis.</title>
        <authorList>
            <person name="Tisserant E."/>
            <person name="Malbreil M."/>
            <person name="Kuo A."/>
            <person name="Kohler A."/>
            <person name="Symeonidi A."/>
            <person name="Balestrini R."/>
            <person name="Charron P."/>
            <person name="Duensing N."/>
            <person name="Frei Dit Frey N."/>
            <person name="Gianinazzi-Pearson V."/>
            <person name="Gilbert L.B."/>
            <person name="Handa Y."/>
            <person name="Herr J.R."/>
            <person name="Hijri M."/>
            <person name="Koul R."/>
            <person name="Kawaguchi M."/>
            <person name="Krajinski F."/>
            <person name="Lammers P.J."/>
            <person name="Masclaux F.G."/>
            <person name="Murat C."/>
            <person name="Morin E."/>
            <person name="Ndikumana S."/>
            <person name="Pagni M."/>
            <person name="Petitpierre D."/>
            <person name="Requena N."/>
            <person name="Rosikiewicz P."/>
            <person name="Riley R."/>
            <person name="Saito K."/>
            <person name="San Clemente H."/>
            <person name="Shapiro H."/>
            <person name="van Tuinen D."/>
            <person name="Becard G."/>
            <person name="Bonfante P."/>
            <person name="Paszkowski U."/>
            <person name="Shachar-Hill Y.Y."/>
            <person name="Tuskan G.A."/>
            <person name="Young P.W."/>
            <person name="Sanders I.R."/>
            <person name="Henrissat B."/>
            <person name="Rensing S.A."/>
            <person name="Grigoriev I.V."/>
            <person name="Corradi N."/>
            <person name="Roux C."/>
            <person name="Martin F."/>
        </authorList>
    </citation>
    <scope>NUCLEOTIDE SEQUENCE [LARGE SCALE GENOMIC DNA]</scope>
    <source>
        <strain evidence="1 2">DAOM 197198</strain>
    </source>
</reference>
<keyword evidence="2" id="KW-1185">Reference proteome</keyword>
<evidence type="ECO:0000313" key="2">
    <source>
        <dbReference type="Proteomes" id="UP000018888"/>
    </source>
</evidence>